<dbReference type="InterPro" id="IPR040839">
    <property type="entry name" value="MG4"/>
</dbReference>
<dbReference type="PROSITE" id="PS00477">
    <property type="entry name" value="ALPHA_2_MACROGLOBULIN"/>
    <property type="match status" value="1"/>
</dbReference>
<dbReference type="GO" id="GO:0004866">
    <property type="term" value="F:endopeptidase inhibitor activity"/>
    <property type="evidence" value="ECO:0007669"/>
    <property type="project" value="InterPro"/>
</dbReference>
<dbReference type="InterPro" id="IPR041555">
    <property type="entry name" value="MG3"/>
</dbReference>
<sequence length="1692" mass="188513">MQVRLIFALALHILTVAQAAQYFIAAPNVVRVDVEETVLVSVRGTGVNRIPVTLYFQLAGSNDRISEDTVFVTKDEPQLAVLTVQRDRLTTGQQFVTLVATANSDQLTFQDQRPILLSYQSGFVFIQTDKPLYTPKHEVNIRTVALNQNMEPANHDIQVDIINPDNIIVERHKGRPLGGFMTHIFFLPPSPVLGNWAVTAYYGHQFQASSTIQFEVKEYVLPKFYVEVVPRSMYIVPGTENLATRVTARYLFGEPVVGNCYVIYGVFEDDGSFTKLQSKEGRLNEEGQADQDLDLGDVELENWELSLMGKRLIIQAFVTDIASSETVNANNTMVTFNPTPFKFNWDLTQRFFKPGLSFSVKANLQYMSGLPADGVPVTASAVAARTNGPDINLQGDAGDVLRKLSGAQGEVDFRLDVPDDATQITVTLETDDPDLEGANTRDTTVIQPQSLSSEYLVVRVPSGDVRRTQQIGKHSTVEVQLTHPQLVDILNYFVIAGGKIVHKGAKDLVNLNTALNFMVTHDMAPSARVVAYYTKDDGRVITDALLVDVEEKCKNPIGLSFRAPVIQEGDVFKSDRSGQNVDLEITGKRGTRVGLLAVDEAVFKLRKYHRLTQKKVFKRMAGYDLGCGPGGGQDAAAIFKDAGITVLSNANLNIPHREALGCSAENRRVRRSVNDTEREQILSRYEGDEREYCEKGLRELAGPTKLTCAVRAKLMARRKGLSESSSNITAFYECCTELDSITRGRSSVDESSGVNLEDISVRSNFPESWMFEDVVLPPLGEEDGRALHQSTLPDSVTTWVIEAVGVSDNFGMCVANPIKLEVRPPFFLDLGMPYSVQRFEQIEIVATVFNYADRVLEVTIYLKGKDGLCSVAQPDEYSEGTTIEVRPKRPASIKFVIVPLEVKDVPIEIVAVDKTGGYQDGIIKHLTVRPEGFEKKIVVPVILDPANSRGSDSSTNGGEDLFYEHRQQWGNVGEEKQVDAIRYTINGAAIPGTQRARMSLIGNVLGSVVETVLGGLDKLLRIPTGCGEQTMLGLGPNVYVYTYLKNTDQFTANLETASRQYIADGVKRELTFRKDDGSFSVWPSNYDSSTWLTAFVAKVFCKAKEFAFVDERIICKAMEWLITQTQSQDDGSFSETYRVHHREMTGGVQGKASLTAYVLISLLECECDTFNKDDAVARATTFLGEELEKLTRPYAIAITAYALALANSDKAGEAIGMLKDCATYAGGSRYWAADDSSFGGGQKPYWYSYRPKAIEVETTSYALLALLTVDDIPYTHAIVNWLSNQENYNGGFVSTQDTVMALQALSEYAYRVQQYEVNIECTVKCEQSDFDQNFELTADDALVRRAEALRVPESSRELNVYVTSSGSGLGQFKFEATYYTPEPDIEDCEFELEINEDENPQVDLQENDDKEYFSYDIQVRYLQGGNTGMAILEVGLFTGYTAIEEDLEREMENSDGQIQRYETTDHSVVFYFEEIRGLETTRIRFRAERKFEVGKVQPVAVHVYDYYNPTEECVKFISPKEGSAMLGTLCKGDTCVCAAGKCAPDPTDKSRDYNVYNLKQMACASQAHFAYDVIVDGVVDKGNFKFYTMRISAPLKQGLDDVVEDTTRTFVKSKTCETPNLEEGLKYLLIGSGGLPTKDDMGQEVFTYVIDERMFFYKYPTQQQSTRGKWKRIVEKLVELKRQLLTGEGCGT</sequence>
<evidence type="ECO:0000256" key="3">
    <source>
        <dbReference type="ARBA" id="ARBA00022966"/>
    </source>
</evidence>
<dbReference type="Gene3D" id="2.20.130.20">
    <property type="match status" value="1"/>
</dbReference>
<keyword evidence="7" id="KW-1185">Reference proteome</keyword>
<dbReference type="Gene3D" id="2.60.120.1540">
    <property type="match status" value="1"/>
</dbReference>
<dbReference type="PANTHER" id="PTHR11412">
    <property type="entry name" value="MACROGLOBULIN / COMPLEMENT"/>
    <property type="match status" value="1"/>
</dbReference>
<feature type="chain" id="PRO_5034826634" evidence="5">
    <location>
        <begin position="20"/>
        <end position="1692"/>
    </location>
</feature>
<dbReference type="GeneID" id="110986883"/>
<dbReference type="RefSeq" id="XP_022104847.1">
    <property type="nucleotide sequence ID" value="XM_022249155.1"/>
</dbReference>
<dbReference type="InterPro" id="IPR013783">
    <property type="entry name" value="Ig-like_fold"/>
</dbReference>
<dbReference type="Pfam" id="PF01835">
    <property type="entry name" value="MG2"/>
    <property type="match status" value="1"/>
</dbReference>
<dbReference type="Pfam" id="PF17791">
    <property type="entry name" value="MG3"/>
    <property type="match status" value="1"/>
</dbReference>
<dbReference type="InterPro" id="IPR019742">
    <property type="entry name" value="MacrogloblnA2_CS"/>
</dbReference>
<feature type="signal peptide" evidence="5">
    <location>
        <begin position="1"/>
        <end position="19"/>
    </location>
</feature>
<dbReference type="SUPFAM" id="SSF49410">
    <property type="entry name" value="Alpha-macroglobulin receptor domain"/>
    <property type="match status" value="1"/>
</dbReference>
<dbReference type="Pfam" id="PF17789">
    <property type="entry name" value="MG4"/>
    <property type="match status" value="1"/>
</dbReference>
<dbReference type="OrthoDB" id="6359008at2759"/>
<name>A0A8B7ZIK6_ACAPL</name>
<dbReference type="InterPro" id="IPR011626">
    <property type="entry name" value="Alpha-macroglobulin_TED"/>
</dbReference>
<dbReference type="KEGG" id="aplc:110986883"/>
<evidence type="ECO:0000256" key="1">
    <source>
        <dbReference type="ARBA" id="ARBA00004613"/>
    </source>
</evidence>
<dbReference type="Pfam" id="PF07677">
    <property type="entry name" value="A2M_recep"/>
    <property type="match status" value="1"/>
</dbReference>
<evidence type="ECO:0000259" key="6">
    <source>
        <dbReference type="PROSITE" id="PS50189"/>
    </source>
</evidence>
<evidence type="ECO:0000256" key="5">
    <source>
        <dbReference type="SAM" id="SignalP"/>
    </source>
</evidence>
<gene>
    <name evidence="8" type="primary">LOC110986883</name>
</gene>
<dbReference type="Pfam" id="PF17790">
    <property type="entry name" value="MG1"/>
    <property type="match status" value="1"/>
</dbReference>
<dbReference type="Gene3D" id="2.60.40.1930">
    <property type="match status" value="3"/>
</dbReference>
<dbReference type="InterPro" id="IPR008993">
    <property type="entry name" value="TIMP-like_OB-fold"/>
</dbReference>
<dbReference type="InterPro" id="IPR041425">
    <property type="entry name" value="C3/4/5_MG1"/>
</dbReference>
<dbReference type="Proteomes" id="UP000694845">
    <property type="component" value="Unplaced"/>
</dbReference>
<dbReference type="Pfam" id="PF07678">
    <property type="entry name" value="TED_complement"/>
    <property type="match status" value="1"/>
</dbReference>
<protein>
    <submittedName>
        <fullName evidence="8">A.superbus venom factor 1-like</fullName>
    </submittedName>
</protein>
<dbReference type="InterPro" id="IPR001134">
    <property type="entry name" value="Netrin_domain"/>
</dbReference>
<dbReference type="Gene3D" id="2.60.40.10">
    <property type="entry name" value="Immunoglobulins"/>
    <property type="match status" value="2"/>
</dbReference>
<dbReference type="Pfam" id="PF00207">
    <property type="entry name" value="A2M"/>
    <property type="match status" value="1"/>
</dbReference>
<dbReference type="SMART" id="SM01360">
    <property type="entry name" value="A2M"/>
    <property type="match status" value="1"/>
</dbReference>
<keyword evidence="5" id="KW-0732">Signal</keyword>
<reference evidence="8" key="1">
    <citation type="submission" date="2025-08" db="UniProtKB">
        <authorList>
            <consortium name="RefSeq"/>
        </authorList>
    </citation>
    <scope>IDENTIFICATION</scope>
</reference>
<proteinExistence type="predicted"/>
<organism evidence="7 8">
    <name type="scientific">Acanthaster planci</name>
    <name type="common">Crown-of-thorns starfish</name>
    <dbReference type="NCBI Taxonomy" id="133434"/>
    <lineage>
        <taxon>Eukaryota</taxon>
        <taxon>Metazoa</taxon>
        <taxon>Echinodermata</taxon>
        <taxon>Eleutherozoa</taxon>
        <taxon>Asterozoa</taxon>
        <taxon>Asteroidea</taxon>
        <taxon>Valvatacea</taxon>
        <taxon>Valvatida</taxon>
        <taxon>Acanthasteridae</taxon>
        <taxon>Acanthaster</taxon>
    </lineage>
</organism>
<dbReference type="InterPro" id="IPR036595">
    <property type="entry name" value="A-macroglobulin_rcpt-bd_sf"/>
</dbReference>
<dbReference type="Pfam" id="PF01759">
    <property type="entry name" value="NTR"/>
    <property type="match status" value="1"/>
</dbReference>
<evidence type="ECO:0000313" key="8">
    <source>
        <dbReference type="RefSeq" id="XP_022104847.1"/>
    </source>
</evidence>
<dbReference type="Gene3D" id="6.20.50.160">
    <property type="match status" value="1"/>
</dbReference>
<dbReference type="SMART" id="SM01359">
    <property type="entry name" value="A2M_N_2"/>
    <property type="match status" value="1"/>
</dbReference>
<dbReference type="SUPFAM" id="SSF50242">
    <property type="entry name" value="TIMP-like"/>
    <property type="match status" value="1"/>
</dbReference>
<dbReference type="SMART" id="SM01361">
    <property type="entry name" value="A2M_recep"/>
    <property type="match status" value="1"/>
</dbReference>
<evidence type="ECO:0000256" key="2">
    <source>
        <dbReference type="ARBA" id="ARBA00022525"/>
    </source>
</evidence>
<dbReference type="Gene3D" id="2.60.40.1940">
    <property type="match status" value="1"/>
</dbReference>
<dbReference type="InterPro" id="IPR011625">
    <property type="entry name" value="A2M_N_BRD"/>
</dbReference>
<dbReference type="PANTHER" id="PTHR11412:SF166">
    <property type="entry name" value="NTR DOMAIN-CONTAINING PROTEIN"/>
    <property type="match status" value="1"/>
</dbReference>
<accession>A0A8B7ZIK6</accession>
<keyword evidence="2" id="KW-0964">Secreted</keyword>
<feature type="domain" description="NTR" evidence="6">
    <location>
        <begin position="1542"/>
        <end position="1690"/>
    </location>
</feature>
<dbReference type="Gene3D" id="1.50.10.20">
    <property type="match status" value="1"/>
</dbReference>
<keyword evidence="3" id="KW-0882">Thioester bond</keyword>
<dbReference type="InterPro" id="IPR047565">
    <property type="entry name" value="Alpha-macroglob_thiol-ester_cl"/>
</dbReference>
<dbReference type="GO" id="GO:0005615">
    <property type="term" value="C:extracellular space"/>
    <property type="evidence" value="ECO:0007669"/>
    <property type="project" value="InterPro"/>
</dbReference>
<dbReference type="Gene3D" id="2.40.50.120">
    <property type="match status" value="1"/>
</dbReference>
<dbReference type="InterPro" id="IPR008930">
    <property type="entry name" value="Terpenoid_cyclase/PrenylTrfase"/>
</dbReference>
<evidence type="ECO:0000313" key="7">
    <source>
        <dbReference type="Proteomes" id="UP000694845"/>
    </source>
</evidence>
<keyword evidence="4" id="KW-1015">Disulfide bond</keyword>
<dbReference type="Gene3D" id="2.60.40.690">
    <property type="entry name" value="Alpha-macroglobulin, receptor-binding domain"/>
    <property type="match status" value="1"/>
</dbReference>
<dbReference type="InterPro" id="IPR050473">
    <property type="entry name" value="A2M/Complement_sys"/>
</dbReference>
<dbReference type="InterPro" id="IPR018933">
    <property type="entry name" value="Netrin_module_non-TIMP"/>
</dbReference>
<dbReference type="SUPFAM" id="SSF48239">
    <property type="entry name" value="Terpenoid cyclases/Protein prenyltransferases"/>
    <property type="match status" value="1"/>
</dbReference>
<dbReference type="OMA" id="FGTWTIE"/>
<dbReference type="SMART" id="SM01419">
    <property type="entry name" value="Thiol-ester_cl"/>
    <property type="match status" value="1"/>
</dbReference>
<dbReference type="Pfam" id="PF07703">
    <property type="entry name" value="A2M_BRD"/>
    <property type="match status" value="1"/>
</dbReference>
<dbReference type="PROSITE" id="PS50189">
    <property type="entry name" value="NTR"/>
    <property type="match status" value="1"/>
</dbReference>
<dbReference type="InterPro" id="IPR009048">
    <property type="entry name" value="A-macroglobulin_rcpt-bd"/>
</dbReference>
<dbReference type="InterPro" id="IPR002890">
    <property type="entry name" value="MG2"/>
</dbReference>
<dbReference type="InterPro" id="IPR001599">
    <property type="entry name" value="Macroglobln_a2"/>
</dbReference>
<evidence type="ECO:0000256" key="4">
    <source>
        <dbReference type="ARBA" id="ARBA00023157"/>
    </source>
</evidence>
<comment type="subcellular location">
    <subcellularLocation>
        <location evidence="1">Secreted</location>
    </subcellularLocation>
</comment>
<dbReference type="Gene3D" id="1.20.91.20">
    <property type="entry name" value="Anaphylotoxins (complement system)"/>
    <property type="match status" value="1"/>
</dbReference>
<dbReference type="SMART" id="SM00643">
    <property type="entry name" value="C345C"/>
    <property type="match status" value="1"/>
</dbReference>
<dbReference type="CDD" id="cd02896">
    <property type="entry name" value="complement_C3_C4_C5"/>
    <property type="match status" value="1"/>
</dbReference>